<evidence type="ECO:0000256" key="5">
    <source>
        <dbReference type="ARBA" id="ARBA00017893"/>
    </source>
</evidence>
<organism evidence="18 19">
    <name type="scientific">Podospora fimiseda</name>
    <dbReference type="NCBI Taxonomy" id="252190"/>
    <lineage>
        <taxon>Eukaryota</taxon>
        <taxon>Fungi</taxon>
        <taxon>Dikarya</taxon>
        <taxon>Ascomycota</taxon>
        <taxon>Pezizomycotina</taxon>
        <taxon>Sordariomycetes</taxon>
        <taxon>Sordariomycetidae</taxon>
        <taxon>Sordariales</taxon>
        <taxon>Podosporaceae</taxon>
        <taxon>Podospora</taxon>
    </lineage>
</organism>
<dbReference type="GO" id="GO:0070192">
    <property type="term" value="P:chromosome organization involved in meiotic cell cycle"/>
    <property type="evidence" value="ECO:0007669"/>
    <property type="project" value="TreeGrafter"/>
</dbReference>
<dbReference type="SUPFAM" id="SSF52540">
    <property type="entry name" value="P-loop containing nucleoside triphosphate hydrolases"/>
    <property type="match status" value="2"/>
</dbReference>
<dbReference type="GO" id="GO:0003691">
    <property type="term" value="F:double-stranded telomeric DNA binding"/>
    <property type="evidence" value="ECO:0007669"/>
    <property type="project" value="TreeGrafter"/>
</dbReference>
<dbReference type="EMBL" id="MU865294">
    <property type="protein sequence ID" value="KAK4231235.1"/>
    <property type="molecule type" value="Genomic_DNA"/>
</dbReference>
<keyword evidence="6" id="KW-0158">Chromosome</keyword>
<evidence type="ECO:0000256" key="15">
    <source>
        <dbReference type="SAM" id="Coils"/>
    </source>
</evidence>
<dbReference type="GO" id="GO:0030870">
    <property type="term" value="C:Mre11 complex"/>
    <property type="evidence" value="ECO:0007669"/>
    <property type="project" value="InterPro"/>
</dbReference>
<evidence type="ECO:0000256" key="10">
    <source>
        <dbReference type="ARBA" id="ARBA00022833"/>
    </source>
</evidence>
<accession>A0AAN7BX79</accession>
<feature type="coiled-coil region" evidence="15">
    <location>
        <begin position="395"/>
        <end position="429"/>
    </location>
</feature>
<keyword evidence="19" id="KW-1185">Reference proteome</keyword>
<feature type="coiled-coil region" evidence="15">
    <location>
        <begin position="955"/>
        <end position="1071"/>
    </location>
</feature>
<dbReference type="Gene3D" id="3.40.50.300">
    <property type="entry name" value="P-loop containing nucleotide triphosphate hydrolases"/>
    <property type="match status" value="2"/>
</dbReference>
<evidence type="ECO:0000256" key="3">
    <source>
        <dbReference type="ARBA" id="ARBA00004286"/>
    </source>
</evidence>
<evidence type="ECO:0000256" key="12">
    <source>
        <dbReference type="ARBA" id="ARBA00023204"/>
    </source>
</evidence>
<feature type="coiled-coil region" evidence="15">
    <location>
        <begin position="582"/>
        <end position="668"/>
    </location>
</feature>
<evidence type="ECO:0000256" key="1">
    <source>
        <dbReference type="ARBA" id="ARBA00001947"/>
    </source>
</evidence>
<evidence type="ECO:0000256" key="2">
    <source>
        <dbReference type="ARBA" id="ARBA00004123"/>
    </source>
</evidence>
<keyword evidence="10" id="KW-0862">Zinc</keyword>
<dbReference type="InterPro" id="IPR027417">
    <property type="entry name" value="P-loop_NTPase"/>
</dbReference>
<dbReference type="Pfam" id="PF13476">
    <property type="entry name" value="AAA_23"/>
    <property type="match status" value="1"/>
</dbReference>
<dbReference type="GO" id="GO:0000722">
    <property type="term" value="P:telomere maintenance via recombination"/>
    <property type="evidence" value="ECO:0007669"/>
    <property type="project" value="TreeGrafter"/>
</dbReference>
<dbReference type="FunFam" id="3.40.50.300:FF:001195">
    <property type="entry name" value="DNA repair protein rad50"/>
    <property type="match status" value="1"/>
</dbReference>
<evidence type="ECO:0000313" key="19">
    <source>
        <dbReference type="Proteomes" id="UP001301958"/>
    </source>
</evidence>
<evidence type="ECO:0000256" key="7">
    <source>
        <dbReference type="ARBA" id="ARBA00022723"/>
    </source>
</evidence>
<feature type="coiled-coil region" evidence="15">
    <location>
        <begin position="854"/>
        <end position="919"/>
    </location>
</feature>
<comment type="cofactor">
    <cofactor evidence="1">
        <name>Zn(2+)</name>
        <dbReference type="ChEBI" id="CHEBI:29105"/>
    </cofactor>
</comment>
<evidence type="ECO:0000256" key="8">
    <source>
        <dbReference type="ARBA" id="ARBA00022763"/>
    </source>
</evidence>
<comment type="catalytic activity">
    <reaction evidence="14">
        <text>ATP + H2O = ADP + phosphate + H(+)</text>
        <dbReference type="Rhea" id="RHEA:13065"/>
        <dbReference type="ChEBI" id="CHEBI:15377"/>
        <dbReference type="ChEBI" id="CHEBI:15378"/>
        <dbReference type="ChEBI" id="CHEBI:30616"/>
        <dbReference type="ChEBI" id="CHEBI:43474"/>
        <dbReference type="ChEBI" id="CHEBI:456216"/>
    </reaction>
</comment>
<dbReference type="GO" id="GO:0007004">
    <property type="term" value="P:telomere maintenance via telomerase"/>
    <property type="evidence" value="ECO:0007669"/>
    <property type="project" value="TreeGrafter"/>
</dbReference>
<dbReference type="GO" id="GO:0000794">
    <property type="term" value="C:condensed nuclear chromosome"/>
    <property type="evidence" value="ECO:0007669"/>
    <property type="project" value="TreeGrafter"/>
</dbReference>
<feature type="compositionally biased region" description="Polar residues" evidence="16">
    <location>
        <begin position="821"/>
        <end position="831"/>
    </location>
</feature>
<comment type="subcellular location">
    <subcellularLocation>
        <location evidence="3">Chromosome</location>
    </subcellularLocation>
    <subcellularLocation>
        <location evidence="2">Nucleus</location>
    </subcellularLocation>
</comment>
<feature type="coiled-coil region" evidence="15">
    <location>
        <begin position="192"/>
        <end position="254"/>
    </location>
</feature>
<evidence type="ECO:0000256" key="6">
    <source>
        <dbReference type="ARBA" id="ARBA00022454"/>
    </source>
</evidence>
<feature type="coiled-coil region" evidence="15">
    <location>
        <begin position="314"/>
        <end position="348"/>
    </location>
</feature>
<evidence type="ECO:0000256" key="13">
    <source>
        <dbReference type="ARBA" id="ARBA00023242"/>
    </source>
</evidence>
<dbReference type="FunFam" id="3.40.50.300:FF:000947">
    <property type="entry name" value="DNA repair protein RAD50"/>
    <property type="match status" value="1"/>
</dbReference>
<reference evidence="18" key="2">
    <citation type="submission" date="2023-05" db="EMBL/GenBank/DDBJ databases">
        <authorList>
            <consortium name="Lawrence Berkeley National Laboratory"/>
            <person name="Steindorff A."/>
            <person name="Hensen N."/>
            <person name="Bonometti L."/>
            <person name="Westerberg I."/>
            <person name="Brannstrom I.O."/>
            <person name="Guillou S."/>
            <person name="Cros-Aarteil S."/>
            <person name="Calhoun S."/>
            <person name="Haridas S."/>
            <person name="Kuo A."/>
            <person name="Mondo S."/>
            <person name="Pangilinan J."/>
            <person name="Riley R."/>
            <person name="Labutti K."/>
            <person name="Andreopoulos B."/>
            <person name="Lipzen A."/>
            <person name="Chen C."/>
            <person name="Yanf M."/>
            <person name="Daum C."/>
            <person name="Ng V."/>
            <person name="Clum A."/>
            <person name="Ohm R."/>
            <person name="Martin F."/>
            <person name="Silar P."/>
            <person name="Natvig D."/>
            <person name="Lalanne C."/>
            <person name="Gautier V."/>
            <person name="Ament-Velasquez S.L."/>
            <person name="Kruys A."/>
            <person name="Hutchinson M.I."/>
            <person name="Powell A.J."/>
            <person name="Barry K."/>
            <person name="Miller A.N."/>
            <person name="Grigoriev I.V."/>
            <person name="Debuchy R."/>
            <person name="Gladieux P."/>
            <person name="Thoren M.H."/>
            <person name="Johannesson H."/>
        </authorList>
    </citation>
    <scope>NUCLEOTIDE SEQUENCE</scope>
    <source>
        <strain evidence="18">CBS 990.96</strain>
    </source>
</reference>
<proteinExistence type="inferred from homology"/>
<keyword evidence="13" id="KW-0539">Nucleus</keyword>
<comment type="caution">
    <text evidence="18">The sequence shown here is derived from an EMBL/GenBank/DDBJ whole genome shotgun (WGS) entry which is preliminary data.</text>
</comment>
<comment type="similarity">
    <text evidence="4">Belongs to the SMC family. RAD50 subfamily.</text>
</comment>
<dbReference type="Proteomes" id="UP001301958">
    <property type="component" value="Unassembled WGS sequence"/>
</dbReference>
<dbReference type="GO" id="GO:0051880">
    <property type="term" value="F:G-quadruplex DNA binding"/>
    <property type="evidence" value="ECO:0007669"/>
    <property type="project" value="TreeGrafter"/>
</dbReference>
<evidence type="ECO:0000313" key="18">
    <source>
        <dbReference type="EMBL" id="KAK4231235.1"/>
    </source>
</evidence>
<dbReference type="PANTHER" id="PTHR18867">
    <property type="entry name" value="RAD50"/>
    <property type="match status" value="1"/>
</dbReference>
<dbReference type="PANTHER" id="PTHR18867:SF12">
    <property type="entry name" value="DNA REPAIR PROTEIN RAD50"/>
    <property type="match status" value="1"/>
</dbReference>
<feature type="coiled-coil region" evidence="15">
    <location>
        <begin position="472"/>
        <end position="553"/>
    </location>
</feature>
<keyword evidence="9" id="KW-0378">Hydrolase</keyword>
<dbReference type="Gene3D" id="1.10.287.1490">
    <property type="match status" value="1"/>
</dbReference>
<evidence type="ECO:0000256" key="4">
    <source>
        <dbReference type="ARBA" id="ARBA00009439"/>
    </source>
</evidence>
<evidence type="ECO:0000256" key="14">
    <source>
        <dbReference type="ARBA" id="ARBA00049360"/>
    </source>
</evidence>
<keyword evidence="11 15" id="KW-0175">Coiled coil</keyword>
<sequence>MSRIEKLSILGVRSFGTQEPQTIAFNTPLTLIVGYNGSGKTTVIECLKYATTGELPPNSKGGAFIHDPSLEDEKEVRAQVKVAFRSTIGESYVVTRNIQLLVKKTTRTQKTLEGSLLLRDKSQSGRHVISTRVMELDKLVPEKLGVSPAVLDAVIFCHQDESLWPMSEPSALKKKFDEIFEAQKYTKVIDNLKVLRKKKGEELRELKILETQDKANKERADKVYKIMTELAQQMEECRNKCGELQEQMAEETVKIKEKYQQANSFLKIVNDLSTKTEKLQYKNDAIKELRTRIDELPDTDQILRNTLNEYAQTIERTLADRDQKVENYQNLQTELKECREKHTAKVAEQGKHQSDKDKYERQLVTRDRMIHDAADRHEVRGYDGDLDDRKIRAFYERIQKLLNDKKRELEHLQRENAEELDKKSSAIAEREGRKQSLIRDRVAAKQRIMALGKESATVQAELSSLDIDEGSEAVLRTEMKELEARIETAKAEEQQADLDSEIRQVNDEIFKLETLSAKLGRELVECTRLASERAQLDLRKKQLTERRRDLEILTTTWSEQLAALTGSDWKPETIESEFQNALKRQKDRVDQTRKSKDTTQQELKQVEYRLSNTRERKSKLLADKEKAKKAVLKALKDTAEDGSAPPAIEDYDSQVKSVEEALATVEQDLSLFDYLVIHYQKIHEMMKNQNKCKTCQRSFNPGEEGTKQRAMETLASKVTKQSKEQWEEEKKELTEALQTLKAARFQYDTYQRLEKELPSLSKELETSSAQKEELVRRLEDQDMAFREADDRRQEIEALNKNVLKIAQAHKDIKDAERQVERSQQSSGISTRSADEINEEQTTCAEQTRVAQAKLSKLTVERQRLKDLASQLEVERLELRHKITNAVQQLERKKGLQENIRRLKEEQAQQRETVQEADKVLETLEPEIASARAALEEVRQLGRAKEQKIVDERDKIATTASELKMINSEIEEYLERGGPSNLASNKRAIASLESQLTNLEAEMKDLTVKINKLNKEIDNSDGKKRNISDNLTYRKLRLERDALINEIEELESRNAQEDYDRFMREAQILESNRSKMGAKREQLMGSMATKDEQFGRLTEEYDQELKGAKDKYKESHIKVETTKAAIEDLGRGTQALDHAIMQFHSMKMEEINRTIGELWQRTYQGTDIDTIQIRSDIESGAGNATGGKRTYNYRVTMVKGDTEMDMRGRCSAGQKVLASIIIRLALAESFGVNCGLIALDEPTTNLDSDNIRSLAESLHNIIKARQSQGNLQLIVITHDEEFLKAMNCSDFCDNFYKVSRDERQKSIIRVQNITRISE</sequence>
<evidence type="ECO:0000256" key="11">
    <source>
        <dbReference type="ARBA" id="ARBA00023054"/>
    </source>
</evidence>
<dbReference type="GO" id="GO:0006302">
    <property type="term" value="P:double-strand break repair"/>
    <property type="evidence" value="ECO:0007669"/>
    <property type="project" value="InterPro"/>
</dbReference>
<dbReference type="GO" id="GO:0046872">
    <property type="term" value="F:metal ion binding"/>
    <property type="evidence" value="ECO:0007669"/>
    <property type="project" value="UniProtKB-KW"/>
</dbReference>
<keyword evidence="12" id="KW-0234">DNA repair</keyword>
<name>A0AAN7BX79_9PEZI</name>
<dbReference type="GO" id="GO:0016887">
    <property type="term" value="F:ATP hydrolysis activity"/>
    <property type="evidence" value="ECO:0007669"/>
    <property type="project" value="InterPro"/>
</dbReference>
<keyword evidence="7" id="KW-0479">Metal-binding</keyword>
<dbReference type="GO" id="GO:0043047">
    <property type="term" value="F:single-stranded telomeric DNA binding"/>
    <property type="evidence" value="ECO:0007669"/>
    <property type="project" value="TreeGrafter"/>
</dbReference>
<protein>
    <recommendedName>
        <fullName evidence="5">DNA repair protein RAD50</fullName>
    </recommendedName>
</protein>
<dbReference type="NCBIfam" id="TIGR00606">
    <property type="entry name" value="rad50"/>
    <property type="match status" value="1"/>
</dbReference>
<feature type="region of interest" description="Disordered" evidence="16">
    <location>
        <begin position="814"/>
        <end position="834"/>
    </location>
</feature>
<feature type="domain" description="Rad50/SbcC-type AAA" evidence="17">
    <location>
        <begin position="6"/>
        <end position="235"/>
    </location>
</feature>
<dbReference type="InterPro" id="IPR004584">
    <property type="entry name" value="Rad50_eukaryotes"/>
</dbReference>
<keyword evidence="8" id="KW-0227">DNA damage</keyword>
<reference evidence="18" key="1">
    <citation type="journal article" date="2023" name="Mol. Phylogenet. Evol.">
        <title>Genome-scale phylogeny and comparative genomics of the fungal order Sordariales.</title>
        <authorList>
            <person name="Hensen N."/>
            <person name="Bonometti L."/>
            <person name="Westerberg I."/>
            <person name="Brannstrom I.O."/>
            <person name="Guillou S."/>
            <person name="Cros-Aarteil S."/>
            <person name="Calhoun S."/>
            <person name="Haridas S."/>
            <person name="Kuo A."/>
            <person name="Mondo S."/>
            <person name="Pangilinan J."/>
            <person name="Riley R."/>
            <person name="LaButti K."/>
            <person name="Andreopoulos B."/>
            <person name="Lipzen A."/>
            <person name="Chen C."/>
            <person name="Yan M."/>
            <person name="Daum C."/>
            <person name="Ng V."/>
            <person name="Clum A."/>
            <person name="Steindorff A."/>
            <person name="Ohm R.A."/>
            <person name="Martin F."/>
            <person name="Silar P."/>
            <person name="Natvig D.O."/>
            <person name="Lalanne C."/>
            <person name="Gautier V."/>
            <person name="Ament-Velasquez S.L."/>
            <person name="Kruys A."/>
            <person name="Hutchinson M.I."/>
            <person name="Powell A.J."/>
            <person name="Barry K."/>
            <person name="Miller A.N."/>
            <person name="Grigoriev I.V."/>
            <person name="Debuchy R."/>
            <person name="Gladieux P."/>
            <person name="Hiltunen Thoren M."/>
            <person name="Johannesson H."/>
        </authorList>
    </citation>
    <scope>NUCLEOTIDE SEQUENCE</scope>
    <source>
        <strain evidence="18">CBS 990.96</strain>
    </source>
</reference>
<dbReference type="Pfam" id="PF13558">
    <property type="entry name" value="SbcC_Walker_B"/>
    <property type="match status" value="1"/>
</dbReference>
<dbReference type="InterPro" id="IPR038729">
    <property type="entry name" value="Rad50/SbcC_AAA"/>
</dbReference>
<evidence type="ECO:0000259" key="17">
    <source>
        <dbReference type="Pfam" id="PF13476"/>
    </source>
</evidence>
<gene>
    <name evidence="18" type="ORF">QBC38DRAFT_262553</name>
</gene>
<evidence type="ECO:0000256" key="16">
    <source>
        <dbReference type="SAM" id="MobiDB-lite"/>
    </source>
</evidence>
<evidence type="ECO:0000256" key="9">
    <source>
        <dbReference type="ARBA" id="ARBA00022801"/>
    </source>
</evidence>